<organism evidence="2 3">
    <name type="scientific">Seiridium unicorne</name>
    <dbReference type="NCBI Taxonomy" id="138068"/>
    <lineage>
        <taxon>Eukaryota</taxon>
        <taxon>Fungi</taxon>
        <taxon>Dikarya</taxon>
        <taxon>Ascomycota</taxon>
        <taxon>Pezizomycotina</taxon>
        <taxon>Sordariomycetes</taxon>
        <taxon>Xylariomycetidae</taxon>
        <taxon>Amphisphaeriales</taxon>
        <taxon>Sporocadaceae</taxon>
        <taxon>Seiridium</taxon>
    </lineage>
</organism>
<name>A0ABR2UEG1_9PEZI</name>
<dbReference type="EMBL" id="JARVKF010000449">
    <property type="protein sequence ID" value="KAK9412784.1"/>
    <property type="molecule type" value="Genomic_DNA"/>
</dbReference>
<comment type="caution">
    <text evidence="2">The sequence shown here is derived from an EMBL/GenBank/DDBJ whole genome shotgun (WGS) entry which is preliminary data.</text>
</comment>
<feature type="compositionally biased region" description="Polar residues" evidence="1">
    <location>
        <begin position="277"/>
        <end position="289"/>
    </location>
</feature>
<feature type="compositionally biased region" description="Low complexity" evidence="1">
    <location>
        <begin position="570"/>
        <end position="596"/>
    </location>
</feature>
<feature type="compositionally biased region" description="Polar residues" evidence="1">
    <location>
        <begin position="299"/>
        <end position="315"/>
    </location>
</feature>
<feature type="compositionally biased region" description="Basic and acidic residues" evidence="1">
    <location>
        <begin position="101"/>
        <end position="114"/>
    </location>
</feature>
<reference evidence="2 3" key="1">
    <citation type="journal article" date="2024" name="J. Plant Pathol.">
        <title>Sequence and assembly of the genome of Seiridium unicorne, isolate CBS 538.82, causal agent of cypress canker disease.</title>
        <authorList>
            <person name="Scali E."/>
            <person name="Rocca G.D."/>
            <person name="Danti R."/>
            <person name="Garbelotto M."/>
            <person name="Barberini S."/>
            <person name="Baroncelli R."/>
            <person name="Emiliani G."/>
        </authorList>
    </citation>
    <scope>NUCLEOTIDE SEQUENCE [LARGE SCALE GENOMIC DNA]</scope>
    <source>
        <strain evidence="2 3">BM-138-508</strain>
    </source>
</reference>
<dbReference type="Proteomes" id="UP001408356">
    <property type="component" value="Unassembled WGS sequence"/>
</dbReference>
<feature type="compositionally biased region" description="Polar residues" evidence="1">
    <location>
        <begin position="180"/>
        <end position="197"/>
    </location>
</feature>
<feature type="region of interest" description="Disordered" evidence="1">
    <location>
        <begin position="504"/>
        <end position="530"/>
    </location>
</feature>
<feature type="compositionally biased region" description="Polar residues" evidence="1">
    <location>
        <begin position="83"/>
        <end position="97"/>
    </location>
</feature>
<feature type="region of interest" description="Disordered" evidence="1">
    <location>
        <begin position="636"/>
        <end position="659"/>
    </location>
</feature>
<feature type="compositionally biased region" description="Polar residues" evidence="1">
    <location>
        <begin position="440"/>
        <end position="453"/>
    </location>
</feature>
<feature type="region of interest" description="Disordered" evidence="1">
    <location>
        <begin position="537"/>
        <end position="556"/>
    </location>
</feature>
<evidence type="ECO:0000313" key="3">
    <source>
        <dbReference type="Proteomes" id="UP001408356"/>
    </source>
</evidence>
<feature type="region of interest" description="Disordered" evidence="1">
    <location>
        <begin position="565"/>
        <end position="610"/>
    </location>
</feature>
<protein>
    <submittedName>
        <fullName evidence="2">Uncharacterized protein</fullName>
    </submittedName>
</protein>
<feature type="compositionally biased region" description="Polar residues" evidence="1">
    <location>
        <begin position="41"/>
        <end position="52"/>
    </location>
</feature>
<gene>
    <name evidence="2" type="ORF">SUNI508_12383</name>
</gene>
<proteinExistence type="predicted"/>
<accession>A0ABR2UEG1</accession>
<sequence>MFKLVDRAKAWKDAAGDTSSVVTHVPGSPAQRGQADVSDRFQPTQGRYNTQAPPAVAFASGSPYLDRPLPAPPPGKVAMLERPSTSGGPGSKSQEGNDFSRFNKFDKRVSRDDFYLSMKPRTGTGFKQPQYATFHGQTPTPEGSPRSKPSSRPAIPTVRTPTPDSMEDGSAPIGMALGSPTHQPANWGSWSSSQQTLRPEPASITHPASPLSAVESVDSYDMPKEKKQPGKRKLFGIFSRRHTDQSSPALTISEPNHLGRTSRPDQTAPKTPHEAQTRPSRSATLSSQKGPRHKPIVVRSQTMPYENGQPANAKSTGLRFRNPSIDSYGTANPHERSTSNFGSIPIVLEPPSQTSSPMPNLLNVEIPQSSLERYSVMFQGVLETQPTSASSLLARRQATVKELKKISDAVIAEEDEKLARPRRVTSPQPTRSPAFALFPSTPSGRQSSLQASHPQPRVTRANTSPALLPSPSKETFDGPPQPHQKLDNTAHHHVGRMAIPTAPMVQQQQPMTPQPQPAPAHGFNFGPEESGLILESPIDVDSPKTSPEIIRSNTIRPKIQEPDWQIIEPSTYTTSTSSSVASSRKRSPSSASSAQTHMTKPSFDLDEADNFNVSRDPVEISIARQISISRQQRKMLQPLQTTFTPGKSRGKGSPPVPRITIGKNERLAETKSATPTIVTPNETFETQLLQHRKSERIVVEG</sequence>
<feature type="compositionally biased region" description="Polar residues" evidence="1">
    <location>
        <begin position="125"/>
        <end position="141"/>
    </location>
</feature>
<keyword evidence="3" id="KW-1185">Reference proteome</keyword>
<feature type="region of interest" description="Disordered" evidence="1">
    <location>
        <begin position="416"/>
        <end position="487"/>
    </location>
</feature>
<feature type="region of interest" description="Disordered" evidence="1">
    <location>
        <begin position="10"/>
        <end position="339"/>
    </location>
</feature>
<evidence type="ECO:0000313" key="2">
    <source>
        <dbReference type="EMBL" id="KAK9412784.1"/>
    </source>
</evidence>
<feature type="compositionally biased region" description="Polar residues" evidence="1">
    <location>
        <begin position="245"/>
        <end position="254"/>
    </location>
</feature>
<evidence type="ECO:0000256" key="1">
    <source>
        <dbReference type="SAM" id="MobiDB-lite"/>
    </source>
</evidence>